<organism evidence="2 3">
    <name type="scientific">Desmophyllum pertusum</name>
    <dbReference type="NCBI Taxonomy" id="174260"/>
    <lineage>
        <taxon>Eukaryota</taxon>
        <taxon>Metazoa</taxon>
        <taxon>Cnidaria</taxon>
        <taxon>Anthozoa</taxon>
        <taxon>Hexacorallia</taxon>
        <taxon>Scleractinia</taxon>
        <taxon>Caryophylliina</taxon>
        <taxon>Caryophylliidae</taxon>
        <taxon>Desmophyllum</taxon>
    </lineage>
</organism>
<sequence length="101" mass="11533">MAYAKGNRGDMIELVDGSTVYWYSQQRAYCSAFKNWSAYVNAAVDIFFSKDKLSSLVQWGMKRRARLVTATNLSIPLLFKQSLVGTYLTLFLAIVYFLNIL</sequence>
<gene>
    <name evidence="2" type="ORF">OS493_019917</name>
</gene>
<proteinExistence type="predicted"/>
<reference evidence="2" key="1">
    <citation type="submission" date="2023-01" db="EMBL/GenBank/DDBJ databases">
        <title>Genome assembly of the deep-sea coral Lophelia pertusa.</title>
        <authorList>
            <person name="Herrera S."/>
            <person name="Cordes E."/>
        </authorList>
    </citation>
    <scope>NUCLEOTIDE SEQUENCE</scope>
    <source>
        <strain evidence="2">USNM1676648</strain>
        <tissue evidence="2">Polyp</tissue>
    </source>
</reference>
<evidence type="ECO:0000313" key="2">
    <source>
        <dbReference type="EMBL" id="KAJ7359010.1"/>
    </source>
</evidence>
<name>A0A9X0CM61_9CNID</name>
<keyword evidence="1" id="KW-0472">Membrane</keyword>
<evidence type="ECO:0000313" key="3">
    <source>
        <dbReference type="Proteomes" id="UP001163046"/>
    </source>
</evidence>
<evidence type="ECO:0000256" key="1">
    <source>
        <dbReference type="SAM" id="Phobius"/>
    </source>
</evidence>
<keyword evidence="1" id="KW-1133">Transmembrane helix</keyword>
<dbReference type="EMBL" id="MU827313">
    <property type="protein sequence ID" value="KAJ7359010.1"/>
    <property type="molecule type" value="Genomic_DNA"/>
</dbReference>
<protein>
    <submittedName>
        <fullName evidence="2">Uncharacterized protein</fullName>
    </submittedName>
</protein>
<keyword evidence="1" id="KW-0812">Transmembrane</keyword>
<keyword evidence="3" id="KW-1185">Reference proteome</keyword>
<dbReference type="AlphaFoldDB" id="A0A9X0CM61"/>
<comment type="caution">
    <text evidence="2">The sequence shown here is derived from an EMBL/GenBank/DDBJ whole genome shotgun (WGS) entry which is preliminary data.</text>
</comment>
<accession>A0A9X0CM61</accession>
<dbReference type="OrthoDB" id="5984216at2759"/>
<dbReference type="Proteomes" id="UP001163046">
    <property type="component" value="Unassembled WGS sequence"/>
</dbReference>
<feature type="transmembrane region" description="Helical" evidence="1">
    <location>
        <begin position="73"/>
        <end position="98"/>
    </location>
</feature>